<organism evidence="3 4">
    <name type="scientific">Flaviaesturariibacter amylovorans</name>
    <dbReference type="NCBI Taxonomy" id="1084520"/>
    <lineage>
        <taxon>Bacteria</taxon>
        <taxon>Pseudomonadati</taxon>
        <taxon>Bacteroidota</taxon>
        <taxon>Chitinophagia</taxon>
        <taxon>Chitinophagales</taxon>
        <taxon>Chitinophagaceae</taxon>
        <taxon>Flaviaestuariibacter</taxon>
    </lineage>
</organism>
<accession>A0ABP8HSM6</accession>
<dbReference type="InterPro" id="IPR052893">
    <property type="entry name" value="TCS_response_regulator"/>
</dbReference>
<dbReference type="InterPro" id="IPR001789">
    <property type="entry name" value="Sig_transdc_resp-reg_receiver"/>
</dbReference>
<evidence type="ECO:0000256" key="1">
    <source>
        <dbReference type="PROSITE-ProRule" id="PRU00169"/>
    </source>
</evidence>
<reference evidence="4" key="1">
    <citation type="journal article" date="2019" name="Int. J. Syst. Evol. Microbiol.">
        <title>The Global Catalogue of Microorganisms (GCM) 10K type strain sequencing project: providing services to taxonomists for standard genome sequencing and annotation.</title>
        <authorList>
            <consortium name="The Broad Institute Genomics Platform"/>
            <consortium name="The Broad Institute Genome Sequencing Center for Infectious Disease"/>
            <person name="Wu L."/>
            <person name="Ma J."/>
        </authorList>
    </citation>
    <scope>NUCLEOTIDE SEQUENCE [LARGE SCALE GENOMIC DNA]</scope>
    <source>
        <strain evidence="4">JCM 17919</strain>
    </source>
</reference>
<dbReference type="PANTHER" id="PTHR44520:SF1">
    <property type="entry name" value="TWO-COMPONENT SYSTEM REGULATORY PROTEIN"/>
    <property type="match status" value="1"/>
</dbReference>
<dbReference type="Gene3D" id="3.40.50.2300">
    <property type="match status" value="1"/>
</dbReference>
<proteinExistence type="predicted"/>
<evidence type="ECO:0000313" key="3">
    <source>
        <dbReference type="EMBL" id="GAA4343775.1"/>
    </source>
</evidence>
<dbReference type="SUPFAM" id="SSF52172">
    <property type="entry name" value="CheY-like"/>
    <property type="match status" value="1"/>
</dbReference>
<dbReference type="PROSITE" id="PS50110">
    <property type="entry name" value="RESPONSE_REGULATORY"/>
    <property type="match status" value="1"/>
</dbReference>
<evidence type="ECO:0000259" key="2">
    <source>
        <dbReference type="PROSITE" id="PS50110"/>
    </source>
</evidence>
<keyword evidence="1" id="KW-0597">Phosphoprotein</keyword>
<protein>
    <recommendedName>
        <fullName evidence="2">Response regulatory domain-containing protein</fullName>
    </recommendedName>
</protein>
<dbReference type="InterPro" id="IPR011006">
    <property type="entry name" value="CheY-like_superfamily"/>
</dbReference>
<evidence type="ECO:0000313" key="4">
    <source>
        <dbReference type="Proteomes" id="UP001501725"/>
    </source>
</evidence>
<gene>
    <name evidence="3" type="ORF">GCM10023184_44280</name>
</gene>
<keyword evidence="4" id="KW-1185">Reference proteome</keyword>
<feature type="domain" description="Response regulatory" evidence="2">
    <location>
        <begin position="7"/>
        <end position="128"/>
    </location>
</feature>
<feature type="modified residue" description="4-aspartylphosphate" evidence="1">
    <location>
        <position position="62"/>
    </location>
</feature>
<dbReference type="PANTHER" id="PTHR44520">
    <property type="entry name" value="RESPONSE REGULATOR RCP1-RELATED"/>
    <property type="match status" value="1"/>
</dbReference>
<name>A0ABP8HSM6_9BACT</name>
<dbReference type="SMART" id="SM00448">
    <property type="entry name" value="REC"/>
    <property type="match status" value="1"/>
</dbReference>
<dbReference type="Pfam" id="PF00072">
    <property type="entry name" value="Response_reg"/>
    <property type="match status" value="1"/>
</dbReference>
<sequence length="135" mass="14746">MQPCTHTILIAEDDPDDQELIAVAFAQADPGLRLCIVPDGRQALDYLLAASASGLPCVILLDYNMPELNGAQVIRKLHEARFADIPKVILSTSGNPLYIEECLREGAHAYRVKPDDFTALVRIAEEMAALCRKAA</sequence>
<dbReference type="Proteomes" id="UP001501725">
    <property type="component" value="Unassembled WGS sequence"/>
</dbReference>
<comment type="caution">
    <text evidence="3">The sequence shown here is derived from an EMBL/GenBank/DDBJ whole genome shotgun (WGS) entry which is preliminary data.</text>
</comment>
<dbReference type="EMBL" id="BAABGY010000018">
    <property type="protein sequence ID" value="GAA4343775.1"/>
    <property type="molecule type" value="Genomic_DNA"/>
</dbReference>
<dbReference type="RefSeq" id="WP_345258183.1">
    <property type="nucleotide sequence ID" value="NZ_BAABGY010000018.1"/>
</dbReference>